<accession>A0A6G1HYD2</accession>
<protein>
    <submittedName>
        <fullName evidence="2">S-adenosyl-L-methionine-dependent methyltransferase</fullName>
    </submittedName>
</protein>
<evidence type="ECO:0000313" key="2">
    <source>
        <dbReference type="EMBL" id="KAF2401058.1"/>
    </source>
</evidence>
<organism evidence="2 3">
    <name type="scientific">Trichodelitschia bisporula</name>
    <dbReference type="NCBI Taxonomy" id="703511"/>
    <lineage>
        <taxon>Eukaryota</taxon>
        <taxon>Fungi</taxon>
        <taxon>Dikarya</taxon>
        <taxon>Ascomycota</taxon>
        <taxon>Pezizomycotina</taxon>
        <taxon>Dothideomycetes</taxon>
        <taxon>Dothideomycetes incertae sedis</taxon>
        <taxon>Phaeotrichales</taxon>
        <taxon>Phaeotrichaceae</taxon>
        <taxon>Trichodelitschia</taxon>
    </lineage>
</organism>
<dbReference type="EMBL" id="ML996693">
    <property type="protein sequence ID" value="KAF2401058.1"/>
    <property type="molecule type" value="Genomic_DNA"/>
</dbReference>
<dbReference type="GO" id="GO:0008168">
    <property type="term" value="F:methyltransferase activity"/>
    <property type="evidence" value="ECO:0007669"/>
    <property type="project" value="UniProtKB-KW"/>
</dbReference>
<reference evidence="2" key="1">
    <citation type="journal article" date="2020" name="Stud. Mycol.">
        <title>101 Dothideomycetes genomes: a test case for predicting lifestyles and emergence of pathogens.</title>
        <authorList>
            <person name="Haridas S."/>
            <person name="Albert R."/>
            <person name="Binder M."/>
            <person name="Bloem J."/>
            <person name="Labutti K."/>
            <person name="Salamov A."/>
            <person name="Andreopoulos B."/>
            <person name="Baker S."/>
            <person name="Barry K."/>
            <person name="Bills G."/>
            <person name="Bluhm B."/>
            <person name="Cannon C."/>
            <person name="Castanera R."/>
            <person name="Culley D."/>
            <person name="Daum C."/>
            <person name="Ezra D."/>
            <person name="Gonzalez J."/>
            <person name="Henrissat B."/>
            <person name="Kuo A."/>
            <person name="Liang C."/>
            <person name="Lipzen A."/>
            <person name="Lutzoni F."/>
            <person name="Magnuson J."/>
            <person name="Mondo S."/>
            <person name="Nolan M."/>
            <person name="Ohm R."/>
            <person name="Pangilinan J."/>
            <person name="Park H.-J."/>
            <person name="Ramirez L."/>
            <person name="Alfaro M."/>
            <person name="Sun H."/>
            <person name="Tritt A."/>
            <person name="Yoshinaga Y."/>
            <person name="Zwiers L.-H."/>
            <person name="Turgeon B."/>
            <person name="Goodwin S."/>
            <person name="Spatafora J."/>
            <person name="Crous P."/>
            <person name="Grigoriev I."/>
        </authorList>
    </citation>
    <scope>NUCLEOTIDE SEQUENCE</scope>
    <source>
        <strain evidence="2">CBS 262.69</strain>
    </source>
</reference>
<evidence type="ECO:0000313" key="3">
    <source>
        <dbReference type="Proteomes" id="UP000799640"/>
    </source>
</evidence>
<dbReference type="SUPFAM" id="SSF53335">
    <property type="entry name" value="S-adenosyl-L-methionine-dependent methyltransferases"/>
    <property type="match status" value="1"/>
</dbReference>
<dbReference type="CDD" id="cd02440">
    <property type="entry name" value="AdoMet_MTases"/>
    <property type="match status" value="1"/>
</dbReference>
<dbReference type="AlphaFoldDB" id="A0A6G1HYD2"/>
<dbReference type="PANTHER" id="PTHR43591">
    <property type="entry name" value="METHYLTRANSFERASE"/>
    <property type="match status" value="1"/>
</dbReference>
<keyword evidence="2" id="KW-0808">Transferase</keyword>
<dbReference type="Gene3D" id="3.40.50.150">
    <property type="entry name" value="Vaccinia Virus protein VP39"/>
    <property type="match status" value="1"/>
</dbReference>
<gene>
    <name evidence="2" type="ORF">EJ06DRAFT_529223</name>
</gene>
<dbReference type="PANTHER" id="PTHR43591:SF10">
    <property type="entry name" value="ABC TRANSMEMBRANE TYPE-1 DOMAIN-CONTAINING PROTEIN-RELATED"/>
    <property type="match status" value="1"/>
</dbReference>
<dbReference type="GO" id="GO:0032259">
    <property type="term" value="P:methylation"/>
    <property type="evidence" value="ECO:0007669"/>
    <property type="project" value="UniProtKB-KW"/>
</dbReference>
<dbReference type="Pfam" id="PF13489">
    <property type="entry name" value="Methyltransf_23"/>
    <property type="match status" value="1"/>
</dbReference>
<sequence length="331" mass="37980">MASNEPEGTPLEIDSNDTDSAYSASTRPSSLTSLASEIHRGIFENGRRYHAYGSAQYAFPNDEPELERLDMQHAMMTLLLDNKLYWAPIGHPQKVLDLGTGTGIWAIDFADLHPEADVTGTDLSPIQPHWVPQNCHFEIDDAEMEWTFGANKFDYIHNRNFVCAIRNWPRLIEQTFHALKPGGWVEWHEKQPKFMSDDDTLLPDSPLDLWSQYFFEAAEKFNTPADSPSKIKGWMEATGFVDIQQYRLKLPVGMWPKDQRLKKCGLIEMINMTEGIEGLSLMCFTRALGWSVEKVQLFLMEVRKHAKERGVHSYYHFYVIYGRKPEVGSAE</sequence>
<name>A0A6G1HYD2_9PEZI</name>
<evidence type="ECO:0000256" key="1">
    <source>
        <dbReference type="SAM" id="MobiDB-lite"/>
    </source>
</evidence>
<dbReference type="InterPro" id="IPR029063">
    <property type="entry name" value="SAM-dependent_MTases_sf"/>
</dbReference>
<keyword evidence="2" id="KW-0489">Methyltransferase</keyword>
<keyword evidence="3" id="KW-1185">Reference proteome</keyword>
<dbReference type="OrthoDB" id="2013972at2759"/>
<feature type="compositionally biased region" description="Polar residues" evidence="1">
    <location>
        <begin position="18"/>
        <end position="28"/>
    </location>
</feature>
<feature type="region of interest" description="Disordered" evidence="1">
    <location>
        <begin position="1"/>
        <end position="28"/>
    </location>
</feature>
<proteinExistence type="predicted"/>
<dbReference type="Proteomes" id="UP000799640">
    <property type="component" value="Unassembled WGS sequence"/>
</dbReference>